<dbReference type="PANTHER" id="PTHR39321">
    <property type="entry name" value="NICOTINATE-NUCLEOTIDE ADENYLYLTRANSFERASE-RELATED"/>
    <property type="match status" value="1"/>
</dbReference>
<sequence length="304" mass="31949">MSAVPSPPALPPAPSVLRPSSAPLRVCLFGSSTFPPTGSSGHNGIVQYLRRCGLFHLVVIVPVYRHMFSAKRSAPGALDLTEGDAFEHKLGMCKLAFESAPLPQASSTLMQDMCSHSPSSPPPPPPSLPPPPIPDVAPCAVSAVEQHLFSLTQLANPSSDPSSIRVGTATLLAHLRGACPGHEFHFCLGADSYISLCEGKWGSGGRIADMLLGKMHAVHRAGFESRLLAIAALQDSIEARNASGGKSGAGREFSVPATLHRVPGLGDVSSTRARDTRDEGELRELVGEGVAGYIMDNKLFGFSE</sequence>
<comment type="pathway">
    <text evidence="1">Cofactor biosynthesis; NAD(+) biosynthesis.</text>
</comment>
<comment type="caution">
    <text evidence="9">The sequence shown here is derived from an EMBL/GenBank/DDBJ whole genome shotgun (WGS) entry which is preliminary data.</text>
</comment>
<evidence type="ECO:0000256" key="2">
    <source>
        <dbReference type="ARBA" id="ARBA00022642"/>
    </source>
</evidence>
<protein>
    <recommendedName>
        <fullName evidence="11">Nicotinamide-nucleotide adenylyltransferase</fullName>
    </recommendedName>
</protein>
<evidence type="ECO:0000256" key="3">
    <source>
        <dbReference type="ARBA" id="ARBA00022679"/>
    </source>
</evidence>
<name>A0ABQ6M9I6_9STRA</name>
<dbReference type="Proteomes" id="UP001165060">
    <property type="component" value="Unassembled WGS sequence"/>
</dbReference>
<accession>A0ABQ6M9I6</accession>
<evidence type="ECO:0000256" key="4">
    <source>
        <dbReference type="ARBA" id="ARBA00022695"/>
    </source>
</evidence>
<keyword evidence="3" id="KW-0808">Transferase</keyword>
<dbReference type="InterPro" id="IPR005248">
    <property type="entry name" value="NadD/NMNAT"/>
</dbReference>
<evidence type="ECO:0000256" key="6">
    <source>
        <dbReference type="ARBA" id="ARBA00022840"/>
    </source>
</evidence>
<dbReference type="Gene3D" id="3.40.50.620">
    <property type="entry name" value="HUPs"/>
    <property type="match status" value="1"/>
</dbReference>
<evidence type="ECO:0008006" key="11">
    <source>
        <dbReference type="Google" id="ProtNLM"/>
    </source>
</evidence>
<reference evidence="9 10" key="1">
    <citation type="journal article" date="2023" name="Commun. Biol.">
        <title>Genome analysis of Parmales, the sister group of diatoms, reveals the evolutionary specialization of diatoms from phago-mixotrophs to photoautotrophs.</title>
        <authorList>
            <person name="Ban H."/>
            <person name="Sato S."/>
            <person name="Yoshikawa S."/>
            <person name="Yamada K."/>
            <person name="Nakamura Y."/>
            <person name="Ichinomiya M."/>
            <person name="Sato N."/>
            <person name="Blanc-Mathieu R."/>
            <person name="Endo H."/>
            <person name="Kuwata A."/>
            <person name="Ogata H."/>
        </authorList>
    </citation>
    <scope>NUCLEOTIDE SEQUENCE [LARGE SCALE GENOMIC DNA]</scope>
</reference>
<evidence type="ECO:0000256" key="5">
    <source>
        <dbReference type="ARBA" id="ARBA00022741"/>
    </source>
</evidence>
<dbReference type="PANTHER" id="PTHR39321:SF3">
    <property type="entry name" value="PHOSPHOPANTETHEINE ADENYLYLTRANSFERASE"/>
    <property type="match status" value="1"/>
</dbReference>
<keyword evidence="7" id="KW-0520">NAD</keyword>
<evidence type="ECO:0000313" key="10">
    <source>
        <dbReference type="Proteomes" id="UP001165060"/>
    </source>
</evidence>
<dbReference type="InterPro" id="IPR014729">
    <property type="entry name" value="Rossmann-like_a/b/a_fold"/>
</dbReference>
<keyword evidence="2" id="KW-0662">Pyridine nucleotide biosynthesis</keyword>
<keyword evidence="5" id="KW-0547">Nucleotide-binding</keyword>
<proteinExistence type="predicted"/>
<organism evidence="9 10">
    <name type="scientific">Tetraparma gracilis</name>
    <dbReference type="NCBI Taxonomy" id="2962635"/>
    <lineage>
        <taxon>Eukaryota</taxon>
        <taxon>Sar</taxon>
        <taxon>Stramenopiles</taxon>
        <taxon>Ochrophyta</taxon>
        <taxon>Bolidophyceae</taxon>
        <taxon>Parmales</taxon>
        <taxon>Triparmaceae</taxon>
        <taxon>Tetraparma</taxon>
    </lineage>
</organism>
<keyword evidence="10" id="KW-1185">Reference proteome</keyword>
<gene>
    <name evidence="9" type="ORF">TeGR_g13670</name>
</gene>
<evidence type="ECO:0000256" key="7">
    <source>
        <dbReference type="ARBA" id="ARBA00023027"/>
    </source>
</evidence>
<evidence type="ECO:0000256" key="8">
    <source>
        <dbReference type="SAM" id="MobiDB-lite"/>
    </source>
</evidence>
<dbReference type="EMBL" id="BRYB01002588">
    <property type="protein sequence ID" value="GMI22176.1"/>
    <property type="molecule type" value="Genomic_DNA"/>
</dbReference>
<dbReference type="SUPFAM" id="SSF52374">
    <property type="entry name" value="Nucleotidylyl transferase"/>
    <property type="match status" value="1"/>
</dbReference>
<evidence type="ECO:0000313" key="9">
    <source>
        <dbReference type="EMBL" id="GMI22176.1"/>
    </source>
</evidence>
<evidence type="ECO:0000256" key="1">
    <source>
        <dbReference type="ARBA" id="ARBA00004790"/>
    </source>
</evidence>
<keyword evidence="4" id="KW-0548">Nucleotidyltransferase</keyword>
<keyword evidence="6" id="KW-0067">ATP-binding</keyword>
<feature type="compositionally biased region" description="Pro residues" evidence="8">
    <location>
        <begin position="119"/>
        <end position="133"/>
    </location>
</feature>
<feature type="region of interest" description="Disordered" evidence="8">
    <location>
        <begin position="109"/>
        <end position="133"/>
    </location>
</feature>